<keyword evidence="1" id="KW-0732">Signal</keyword>
<reference evidence="2 3" key="1">
    <citation type="submission" date="2006-02" db="EMBL/GenBank/DDBJ databases">
        <authorList>
            <person name="Moran M.A."/>
            <person name="Kjelleberg S."/>
            <person name="Egan S."/>
            <person name="Saunders N."/>
            <person name="Thomas T."/>
            <person name="Ferriera S."/>
            <person name="Johnson J."/>
            <person name="Kravitz S."/>
            <person name="Halpern A."/>
            <person name="Remington K."/>
            <person name="Beeson K."/>
            <person name="Tran B."/>
            <person name="Rogers Y.-H."/>
            <person name="Friedman R."/>
            <person name="Venter J.C."/>
        </authorList>
    </citation>
    <scope>NUCLEOTIDE SEQUENCE [LARGE SCALE GENOMIC DNA]</scope>
    <source>
        <strain evidence="2 3">D2</strain>
    </source>
</reference>
<name>A4CBJ0_9GAMM</name>
<feature type="signal peptide" evidence="1">
    <location>
        <begin position="1"/>
        <end position="19"/>
    </location>
</feature>
<dbReference type="Proteomes" id="UP000006201">
    <property type="component" value="Unassembled WGS sequence"/>
</dbReference>
<evidence type="ECO:0008006" key="4">
    <source>
        <dbReference type="Google" id="ProtNLM"/>
    </source>
</evidence>
<organism evidence="2 3">
    <name type="scientific">Pseudoalteromonas tunicata D2</name>
    <dbReference type="NCBI Taxonomy" id="87626"/>
    <lineage>
        <taxon>Bacteria</taxon>
        <taxon>Pseudomonadati</taxon>
        <taxon>Pseudomonadota</taxon>
        <taxon>Gammaproteobacteria</taxon>
        <taxon>Alteromonadales</taxon>
        <taxon>Pseudoalteromonadaceae</taxon>
        <taxon>Pseudoalteromonas</taxon>
    </lineage>
</organism>
<gene>
    <name evidence="2" type="ORF">PTD2_17935</name>
</gene>
<dbReference type="STRING" id="87626.PTD2_17935"/>
<proteinExistence type="predicted"/>
<comment type="caution">
    <text evidence="2">The sequence shown here is derived from an EMBL/GenBank/DDBJ whole genome shotgun (WGS) entry which is preliminary data.</text>
</comment>
<dbReference type="AlphaFoldDB" id="A4CBJ0"/>
<feature type="chain" id="PRO_5002667203" description="Orphan protein" evidence="1">
    <location>
        <begin position="20"/>
        <end position="135"/>
    </location>
</feature>
<evidence type="ECO:0000313" key="3">
    <source>
        <dbReference type="Proteomes" id="UP000006201"/>
    </source>
</evidence>
<sequence length="135" mass="15982">MKILLLSSCLLVLSTSALAKHTQWYDEAKVINVTPVYHHDYYSNRYDDHFDDKVIVKHNNDNHRGKIIITTDNKHHNKRRNKSNRVIGYNVSYKYRGQVFDTFTEQHPGNYISVKLNIEPLVNKSRVVVKQYRHD</sequence>
<keyword evidence="3" id="KW-1185">Reference proteome</keyword>
<protein>
    <recommendedName>
        <fullName evidence="4">Orphan protein</fullName>
    </recommendedName>
</protein>
<dbReference type="RefSeq" id="WP_009839559.1">
    <property type="nucleotide sequence ID" value="NZ_CH959301.1"/>
</dbReference>
<evidence type="ECO:0000256" key="1">
    <source>
        <dbReference type="SAM" id="SignalP"/>
    </source>
</evidence>
<dbReference type="HOGENOM" id="CLU_1884013_0_0_6"/>
<dbReference type="OrthoDB" id="8909257at2"/>
<dbReference type="EMBL" id="AAOH01000005">
    <property type="protein sequence ID" value="EAR27727.1"/>
    <property type="molecule type" value="Genomic_DNA"/>
</dbReference>
<accession>A4CBJ0</accession>
<evidence type="ECO:0000313" key="2">
    <source>
        <dbReference type="EMBL" id="EAR27727.1"/>
    </source>
</evidence>